<dbReference type="GO" id="GO:0016020">
    <property type="term" value="C:membrane"/>
    <property type="evidence" value="ECO:0007669"/>
    <property type="project" value="UniProtKB-SubCell"/>
</dbReference>
<dbReference type="CTD" id="55069"/>
<dbReference type="InterPro" id="IPR039493">
    <property type="entry name" value="TMEM248/TMEM219"/>
</dbReference>
<evidence type="ECO:0000259" key="7">
    <source>
        <dbReference type="Pfam" id="PF14940"/>
    </source>
</evidence>
<evidence type="ECO:0000256" key="1">
    <source>
        <dbReference type="ARBA" id="ARBA00004370"/>
    </source>
</evidence>
<dbReference type="PANTHER" id="PTHR16002">
    <property type="entry name" value="TRANSMEMBRANE PROTEIN 248-LIKE"/>
    <property type="match status" value="1"/>
</dbReference>
<feature type="transmembrane region" description="Helical" evidence="6">
    <location>
        <begin position="273"/>
        <end position="293"/>
    </location>
</feature>
<dbReference type="KEGG" id="pmrn:116939220"/>
<keyword evidence="4 6" id="KW-0472">Membrane</keyword>
<feature type="compositionally biased region" description="Low complexity" evidence="5">
    <location>
        <begin position="86"/>
        <end position="103"/>
    </location>
</feature>
<evidence type="ECO:0000256" key="3">
    <source>
        <dbReference type="ARBA" id="ARBA00022989"/>
    </source>
</evidence>
<evidence type="ECO:0000256" key="5">
    <source>
        <dbReference type="SAM" id="MobiDB-lite"/>
    </source>
</evidence>
<name>A0AAJ7WMH9_PETMA</name>
<evidence type="ECO:0000256" key="2">
    <source>
        <dbReference type="ARBA" id="ARBA00022692"/>
    </source>
</evidence>
<evidence type="ECO:0000313" key="9">
    <source>
        <dbReference type="RefSeq" id="XP_032803254.1"/>
    </source>
</evidence>
<sequence>MGPRRCGGPVTPPVVVFALCCAAAGAACLCVGEFVRRVAVRDPDVAQDWNSLLLHLGELDLCVQEQRSDNDTREVTLPPSPPAPARPARALPTAPGPGAEGPSSAPPLSRPVSVRVLVTLTPSAGSAWGRSGAVSHLGISLPSQALRLAGPSRPVNVTLSLATTWDSDDCHLHGNCQAASYNACAIVWADSGVLPNTPRPESCDPVDAELRRLEATVAEGTADPGWSRRPGEIGKPSGAGCRGSPVLRVFHTEEPGLSVLLSQERRSVIGLRLSYSAAAMAGSLLLVLACGALGGRTRGPARPALTELSPHKMSLSGQ</sequence>
<dbReference type="PROSITE" id="PS51257">
    <property type="entry name" value="PROKAR_LIPOPROTEIN"/>
    <property type="match status" value="1"/>
</dbReference>
<keyword evidence="3 6" id="KW-1133">Transmembrane helix</keyword>
<dbReference type="PANTHER" id="PTHR16002:SF6">
    <property type="entry name" value="INSULIN-LIKE GROWTH FACTOR-BINDING PROTEIN 3 RECEPTOR"/>
    <property type="match status" value="1"/>
</dbReference>
<accession>A0AAJ7WMH9</accession>
<evidence type="ECO:0000256" key="4">
    <source>
        <dbReference type="ARBA" id="ARBA00023136"/>
    </source>
</evidence>
<reference evidence="9" key="1">
    <citation type="submission" date="2025-08" db="UniProtKB">
        <authorList>
            <consortium name="RefSeq"/>
        </authorList>
    </citation>
    <scope>IDENTIFICATION</scope>
    <source>
        <tissue evidence="9">Sperm</tissue>
    </source>
</reference>
<dbReference type="Pfam" id="PF14940">
    <property type="entry name" value="TMEM219"/>
    <property type="match status" value="1"/>
</dbReference>
<dbReference type="InterPro" id="IPR039587">
    <property type="entry name" value="TMEM248/TMEM219_dom"/>
</dbReference>
<evidence type="ECO:0000256" key="6">
    <source>
        <dbReference type="SAM" id="Phobius"/>
    </source>
</evidence>
<proteinExistence type="predicted"/>
<gene>
    <name evidence="9" type="primary">TMEM248</name>
</gene>
<dbReference type="Proteomes" id="UP001318040">
    <property type="component" value="Chromosome 5"/>
</dbReference>
<comment type="subcellular location">
    <subcellularLocation>
        <location evidence="1">Membrane</location>
    </subcellularLocation>
</comment>
<feature type="domain" description="TMEM248/TMEM219" evidence="7">
    <location>
        <begin position="12"/>
        <end position="259"/>
    </location>
</feature>
<organism evidence="8 9">
    <name type="scientific">Petromyzon marinus</name>
    <name type="common">Sea lamprey</name>
    <dbReference type="NCBI Taxonomy" id="7757"/>
    <lineage>
        <taxon>Eukaryota</taxon>
        <taxon>Metazoa</taxon>
        <taxon>Chordata</taxon>
        <taxon>Craniata</taxon>
        <taxon>Vertebrata</taxon>
        <taxon>Cyclostomata</taxon>
        <taxon>Hyperoartia</taxon>
        <taxon>Petromyzontiformes</taxon>
        <taxon>Petromyzontidae</taxon>
        <taxon>Petromyzon</taxon>
    </lineage>
</organism>
<dbReference type="AlphaFoldDB" id="A0AAJ7WMH9"/>
<keyword evidence="8" id="KW-1185">Reference proteome</keyword>
<feature type="region of interest" description="Disordered" evidence="5">
    <location>
        <begin position="67"/>
        <end position="108"/>
    </location>
</feature>
<evidence type="ECO:0000313" key="8">
    <source>
        <dbReference type="Proteomes" id="UP001318040"/>
    </source>
</evidence>
<keyword evidence="2 6" id="KW-0812">Transmembrane</keyword>
<protein>
    <submittedName>
        <fullName evidence="9">Transmembrane protein 248</fullName>
    </submittedName>
</protein>
<dbReference type="RefSeq" id="XP_032803254.1">
    <property type="nucleotide sequence ID" value="XM_032947363.1"/>
</dbReference>